<comment type="caution">
    <text evidence="2">The sequence shown here is derived from an EMBL/GenBank/DDBJ whole genome shotgun (WGS) entry which is preliminary data.</text>
</comment>
<accession>A0A9E2NP18</accession>
<dbReference type="PANTHER" id="PTHR34220">
    <property type="entry name" value="SENSOR HISTIDINE KINASE YPDA"/>
    <property type="match status" value="1"/>
</dbReference>
<dbReference type="InterPro" id="IPR050640">
    <property type="entry name" value="Bact_2-comp_sensor_kinase"/>
</dbReference>
<evidence type="ECO:0000259" key="1">
    <source>
        <dbReference type="Pfam" id="PF06580"/>
    </source>
</evidence>
<gene>
    <name evidence="2" type="ORF">H9791_08920</name>
</gene>
<evidence type="ECO:0000313" key="2">
    <source>
        <dbReference type="EMBL" id="MBU3814608.1"/>
    </source>
</evidence>
<keyword evidence="2" id="KW-0808">Transferase</keyword>
<dbReference type="Pfam" id="PF06580">
    <property type="entry name" value="His_kinase"/>
    <property type="match status" value="1"/>
</dbReference>
<dbReference type="Proteomes" id="UP000824236">
    <property type="component" value="Unassembled WGS sequence"/>
</dbReference>
<sequence length="223" mass="25903">MGNSYGCKYRTISLKYKLFHKDLEIFYYNLKQKDLQKEKNLYQFEALKNQINPHFLFNCMNTLASLTYQDANKANRFAKKLSSVYRYLLLTQEYQTVTLDEELRFVSSYAYLEQIRYDNALQVEISVDKKETHRHVVPASVQMLVENAIKHNICTPQLPLLVRITVSETGITVANNIQLRDCVTRTGIGLDNIKRQYALYGSNVSICKSKDEFSVTLPFISLN</sequence>
<dbReference type="PANTHER" id="PTHR34220:SF7">
    <property type="entry name" value="SENSOR HISTIDINE KINASE YPDA"/>
    <property type="match status" value="1"/>
</dbReference>
<dbReference type="InterPro" id="IPR010559">
    <property type="entry name" value="Sig_transdc_His_kin_internal"/>
</dbReference>
<evidence type="ECO:0000313" key="3">
    <source>
        <dbReference type="Proteomes" id="UP000824236"/>
    </source>
</evidence>
<dbReference type="EMBL" id="JAHLFO010000120">
    <property type="protein sequence ID" value="MBU3814608.1"/>
    <property type="molecule type" value="Genomic_DNA"/>
</dbReference>
<dbReference type="Gene3D" id="3.30.565.10">
    <property type="entry name" value="Histidine kinase-like ATPase, C-terminal domain"/>
    <property type="match status" value="1"/>
</dbReference>
<proteinExistence type="predicted"/>
<dbReference type="SUPFAM" id="SSF55874">
    <property type="entry name" value="ATPase domain of HSP90 chaperone/DNA topoisomerase II/histidine kinase"/>
    <property type="match status" value="1"/>
</dbReference>
<dbReference type="InterPro" id="IPR036890">
    <property type="entry name" value="HATPase_C_sf"/>
</dbReference>
<feature type="domain" description="Signal transduction histidine kinase internal region" evidence="1">
    <location>
        <begin position="43"/>
        <end position="120"/>
    </location>
</feature>
<dbReference type="GO" id="GO:0000155">
    <property type="term" value="F:phosphorelay sensor kinase activity"/>
    <property type="evidence" value="ECO:0007669"/>
    <property type="project" value="InterPro"/>
</dbReference>
<protein>
    <submittedName>
        <fullName evidence="2">Histidine kinase</fullName>
    </submittedName>
</protein>
<reference evidence="2" key="2">
    <citation type="submission" date="2021-04" db="EMBL/GenBank/DDBJ databases">
        <authorList>
            <person name="Gilroy R."/>
        </authorList>
    </citation>
    <scope>NUCLEOTIDE SEQUENCE</scope>
    <source>
        <strain evidence="2">B3-3758</strain>
    </source>
</reference>
<dbReference type="AlphaFoldDB" id="A0A9E2NP18"/>
<dbReference type="GO" id="GO:0016020">
    <property type="term" value="C:membrane"/>
    <property type="evidence" value="ECO:0007669"/>
    <property type="project" value="InterPro"/>
</dbReference>
<reference evidence="2" key="1">
    <citation type="journal article" date="2021" name="PeerJ">
        <title>Extensive microbial diversity within the chicken gut microbiome revealed by metagenomics and culture.</title>
        <authorList>
            <person name="Gilroy R."/>
            <person name="Ravi A."/>
            <person name="Getino M."/>
            <person name="Pursley I."/>
            <person name="Horton D.L."/>
            <person name="Alikhan N.F."/>
            <person name="Baker D."/>
            <person name="Gharbi K."/>
            <person name="Hall N."/>
            <person name="Watson M."/>
            <person name="Adriaenssens E.M."/>
            <person name="Foster-Nyarko E."/>
            <person name="Jarju S."/>
            <person name="Secka A."/>
            <person name="Antonio M."/>
            <person name="Oren A."/>
            <person name="Chaudhuri R.R."/>
            <person name="La Ragione R."/>
            <person name="Hildebrand F."/>
            <person name="Pallen M.J."/>
        </authorList>
    </citation>
    <scope>NUCLEOTIDE SEQUENCE</scope>
    <source>
        <strain evidence="2">B3-3758</strain>
    </source>
</reference>
<organism evidence="2 3">
    <name type="scientific">Candidatus Bacteroides intestinipullorum</name>
    <dbReference type="NCBI Taxonomy" id="2838471"/>
    <lineage>
        <taxon>Bacteria</taxon>
        <taxon>Pseudomonadati</taxon>
        <taxon>Bacteroidota</taxon>
        <taxon>Bacteroidia</taxon>
        <taxon>Bacteroidales</taxon>
        <taxon>Bacteroidaceae</taxon>
        <taxon>Bacteroides</taxon>
    </lineage>
</organism>
<name>A0A9E2NP18_9BACE</name>
<keyword evidence="2" id="KW-0418">Kinase</keyword>